<dbReference type="KEGG" id="ehx:EMIHUDRAFT_200959"/>
<reference evidence="1" key="2">
    <citation type="submission" date="2024-10" db="UniProtKB">
        <authorList>
            <consortium name="EnsemblProtists"/>
        </authorList>
    </citation>
    <scope>IDENTIFICATION</scope>
</reference>
<organism evidence="1 2">
    <name type="scientific">Emiliania huxleyi (strain CCMP1516)</name>
    <dbReference type="NCBI Taxonomy" id="280463"/>
    <lineage>
        <taxon>Eukaryota</taxon>
        <taxon>Haptista</taxon>
        <taxon>Haptophyta</taxon>
        <taxon>Prymnesiophyceae</taxon>
        <taxon>Isochrysidales</taxon>
        <taxon>Noelaerhabdaceae</taxon>
        <taxon>Emiliania</taxon>
    </lineage>
</organism>
<protein>
    <recommendedName>
        <fullName evidence="3">Methyltransferase domain-containing protein</fullName>
    </recommendedName>
</protein>
<evidence type="ECO:0008006" key="3">
    <source>
        <dbReference type="Google" id="ProtNLM"/>
    </source>
</evidence>
<dbReference type="Proteomes" id="UP000013827">
    <property type="component" value="Unassembled WGS sequence"/>
</dbReference>
<dbReference type="SUPFAM" id="SSF140860">
    <property type="entry name" value="Pseudo ankyrin repeat-like"/>
    <property type="match status" value="1"/>
</dbReference>
<dbReference type="PANTHER" id="PTHR36971">
    <property type="entry name" value="UNNAMED PRODUCT"/>
    <property type="match status" value="1"/>
</dbReference>
<keyword evidence="2" id="KW-1185">Reference proteome</keyword>
<name>A0A0D3KLX3_EMIH1</name>
<dbReference type="HOGENOM" id="CLU_1630133_0_0_1"/>
<dbReference type="GeneID" id="17282028"/>
<reference evidence="2" key="1">
    <citation type="journal article" date="2013" name="Nature">
        <title>Pan genome of the phytoplankton Emiliania underpins its global distribution.</title>
        <authorList>
            <person name="Read B.A."/>
            <person name="Kegel J."/>
            <person name="Klute M.J."/>
            <person name="Kuo A."/>
            <person name="Lefebvre S.C."/>
            <person name="Maumus F."/>
            <person name="Mayer C."/>
            <person name="Miller J."/>
            <person name="Monier A."/>
            <person name="Salamov A."/>
            <person name="Young J."/>
            <person name="Aguilar M."/>
            <person name="Claverie J.M."/>
            <person name="Frickenhaus S."/>
            <person name="Gonzalez K."/>
            <person name="Herman E.K."/>
            <person name="Lin Y.C."/>
            <person name="Napier J."/>
            <person name="Ogata H."/>
            <person name="Sarno A.F."/>
            <person name="Shmutz J."/>
            <person name="Schroeder D."/>
            <person name="de Vargas C."/>
            <person name="Verret F."/>
            <person name="von Dassow P."/>
            <person name="Valentin K."/>
            <person name="Van de Peer Y."/>
            <person name="Wheeler G."/>
            <person name="Dacks J.B."/>
            <person name="Delwiche C.F."/>
            <person name="Dyhrman S.T."/>
            <person name="Glockner G."/>
            <person name="John U."/>
            <person name="Richards T."/>
            <person name="Worden A.Z."/>
            <person name="Zhang X."/>
            <person name="Grigoriev I.V."/>
            <person name="Allen A.E."/>
            <person name="Bidle K."/>
            <person name="Borodovsky M."/>
            <person name="Bowler C."/>
            <person name="Brownlee C."/>
            <person name="Cock J.M."/>
            <person name="Elias M."/>
            <person name="Gladyshev V.N."/>
            <person name="Groth M."/>
            <person name="Guda C."/>
            <person name="Hadaegh A."/>
            <person name="Iglesias-Rodriguez M.D."/>
            <person name="Jenkins J."/>
            <person name="Jones B.M."/>
            <person name="Lawson T."/>
            <person name="Leese F."/>
            <person name="Lindquist E."/>
            <person name="Lobanov A."/>
            <person name="Lomsadze A."/>
            <person name="Malik S.B."/>
            <person name="Marsh M.E."/>
            <person name="Mackinder L."/>
            <person name="Mock T."/>
            <person name="Mueller-Roeber B."/>
            <person name="Pagarete A."/>
            <person name="Parker M."/>
            <person name="Probert I."/>
            <person name="Quesneville H."/>
            <person name="Raines C."/>
            <person name="Rensing S.A."/>
            <person name="Riano-Pachon D.M."/>
            <person name="Richier S."/>
            <person name="Rokitta S."/>
            <person name="Shiraiwa Y."/>
            <person name="Soanes D.M."/>
            <person name="van der Giezen M."/>
            <person name="Wahlund T.M."/>
            <person name="Williams B."/>
            <person name="Wilson W."/>
            <person name="Wolfe G."/>
            <person name="Wurch L.L."/>
        </authorList>
    </citation>
    <scope>NUCLEOTIDE SEQUENCE</scope>
</reference>
<dbReference type="PaxDb" id="2903-EOD36758"/>
<dbReference type="PANTHER" id="PTHR36971:SF3">
    <property type="entry name" value="C3H1-TYPE DOMAIN-CONTAINING PROTEIN"/>
    <property type="match status" value="1"/>
</dbReference>
<dbReference type="RefSeq" id="XP_005789187.1">
    <property type="nucleotide sequence ID" value="XM_005789130.1"/>
</dbReference>
<sequence length="163" mass="17780">MEHVWPSCVADCAAIVGLHPDEPTEAIVQAALAHGRPFAVVPCCAFGRLFQPRKMASGGGVRKQSAFVAYLQEKDPRIRRTRLPFAGKSEGHPWSEEVCQAAAWGGHLDVLEWALEQGCPWDWRVVVEAAALGERSCVQEWARTRATIDARLGESECALASDG</sequence>
<accession>A0A0D3KLX3</accession>
<dbReference type="AlphaFoldDB" id="A0A0D3KLX3"/>
<evidence type="ECO:0000313" key="2">
    <source>
        <dbReference type="Proteomes" id="UP000013827"/>
    </source>
</evidence>
<evidence type="ECO:0000313" key="1">
    <source>
        <dbReference type="EnsemblProtists" id="EOD36758"/>
    </source>
</evidence>
<dbReference type="EnsemblProtists" id="EOD36758">
    <property type="protein sequence ID" value="EOD36758"/>
    <property type="gene ID" value="EMIHUDRAFT_200959"/>
</dbReference>
<proteinExistence type="predicted"/>